<dbReference type="InterPro" id="IPR008990">
    <property type="entry name" value="Elect_transpt_acc-like_dom_sf"/>
</dbReference>
<dbReference type="InterPro" id="IPR049054">
    <property type="entry name" value="CN_hydtase_beta-like_N"/>
</dbReference>
<proteinExistence type="predicted"/>
<reference evidence="3" key="1">
    <citation type="submission" date="2016-01" db="EMBL/GenBank/DDBJ databases">
        <authorList>
            <person name="Peeters C."/>
        </authorList>
    </citation>
    <scope>NUCLEOTIDE SEQUENCE [LARGE SCALE GENOMIC DNA]</scope>
    <source>
        <strain evidence="3">LMG 22940</strain>
    </source>
</reference>
<feature type="compositionally biased region" description="Basic and acidic residues" evidence="1">
    <location>
        <begin position="100"/>
        <end position="111"/>
    </location>
</feature>
<comment type="caution">
    <text evidence="3">The sequence shown here is derived from an EMBL/GenBank/DDBJ whole genome shotgun (WGS) entry which is preliminary data.</text>
</comment>
<evidence type="ECO:0000256" key="1">
    <source>
        <dbReference type="SAM" id="MobiDB-lite"/>
    </source>
</evidence>
<name>A0A158KXB1_9BURK</name>
<feature type="domain" description="Nitrile hydratase beta subunit-like N-terminal" evidence="2">
    <location>
        <begin position="6"/>
        <end position="92"/>
    </location>
</feature>
<dbReference type="InterPro" id="IPR023808">
    <property type="entry name" value="Nitrile_Hydratase_acc_put"/>
</dbReference>
<gene>
    <name evidence="3" type="ORF">AWB68_07541</name>
</gene>
<evidence type="ECO:0000259" key="2">
    <source>
        <dbReference type="Pfam" id="PF21006"/>
    </source>
</evidence>
<evidence type="ECO:0000313" key="3">
    <source>
        <dbReference type="EMBL" id="SAL85041.1"/>
    </source>
</evidence>
<evidence type="ECO:0000313" key="4">
    <source>
        <dbReference type="Proteomes" id="UP000054770"/>
    </source>
</evidence>
<organism evidence="3 4">
    <name type="scientific">Caballeronia choica</name>
    <dbReference type="NCBI Taxonomy" id="326476"/>
    <lineage>
        <taxon>Bacteria</taxon>
        <taxon>Pseudomonadati</taxon>
        <taxon>Pseudomonadota</taxon>
        <taxon>Betaproteobacteria</taxon>
        <taxon>Burkholderiales</taxon>
        <taxon>Burkholderiaceae</taxon>
        <taxon>Caballeronia</taxon>
    </lineage>
</organism>
<dbReference type="EMBL" id="FCON02000176">
    <property type="protein sequence ID" value="SAL85041.1"/>
    <property type="molecule type" value="Genomic_DNA"/>
</dbReference>
<dbReference type="RefSeq" id="WP_087649359.1">
    <property type="nucleotide sequence ID" value="NZ_FCON02000176.1"/>
</dbReference>
<accession>A0A158KXB1</accession>
<dbReference type="Gene3D" id="1.10.472.20">
    <property type="entry name" value="Nitrile hydratase, beta subunit"/>
    <property type="match status" value="1"/>
</dbReference>
<keyword evidence="4" id="KW-1185">Reference proteome</keyword>
<dbReference type="AlphaFoldDB" id="A0A158KXB1"/>
<protein>
    <submittedName>
        <fullName evidence="3">Nitrile hydratase beta subunit</fullName>
    </submittedName>
</protein>
<feature type="region of interest" description="Disordered" evidence="1">
    <location>
        <begin position="91"/>
        <end position="111"/>
    </location>
</feature>
<dbReference type="Pfam" id="PF21006">
    <property type="entry name" value="NHase_beta_N"/>
    <property type="match status" value="1"/>
</dbReference>
<dbReference type="InterPro" id="IPR042262">
    <property type="entry name" value="CN_hydtase_beta_C"/>
</dbReference>
<dbReference type="SUPFAM" id="SSF50090">
    <property type="entry name" value="Electron transport accessory proteins"/>
    <property type="match status" value="1"/>
</dbReference>
<dbReference type="NCBIfam" id="TIGR03889">
    <property type="entry name" value="nitrile_acc"/>
    <property type="match status" value="1"/>
</dbReference>
<sequence length="111" mass="12469">MLRDDAAPVFTAPWQAQAFAMTLALHERGLFTWTEWADHLNQAIADAQSAGDPDRGDTYYAHWLTALERISTAKGLVTSAMLTRRRDEWDEAARATPHGHPIELGRHAEDE</sequence>
<dbReference type="Proteomes" id="UP000054770">
    <property type="component" value="Unassembled WGS sequence"/>
</dbReference>
<dbReference type="OrthoDB" id="9811616at2"/>